<dbReference type="PANTHER" id="PTHR44591:SF19">
    <property type="entry name" value="TWO-COMPONENT RESPONSE REGULATOR-RELATED"/>
    <property type="match status" value="1"/>
</dbReference>
<evidence type="ECO:0000256" key="2">
    <source>
        <dbReference type="PROSITE-ProRule" id="PRU00169"/>
    </source>
</evidence>
<dbReference type="Gene3D" id="3.40.50.2300">
    <property type="match status" value="1"/>
</dbReference>
<dbReference type="InterPro" id="IPR050595">
    <property type="entry name" value="Bact_response_regulator"/>
</dbReference>
<dbReference type="RefSeq" id="WP_382165837.1">
    <property type="nucleotide sequence ID" value="NZ_JBHTBR010000002.1"/>
</dbReference>
<evidence type="ECO:0000313" key="5">
    <source>
        <dbReference type="Proteomes" id="UP001596492"/>
    </source>
</evidence>
<dbReference type="InterPro" id="IPR001789">
    <property type="entry name" value="Sig_transdc_resp-reg_receiver"/>
</dbReference>
<evidence type="ECO:0000259" key="3">
    <source>
        <dbReference type="PROSITE" id="PS50110"/>
    </source>
</evidence>
<dbReference type="CDD" id="cd17569">
    <property type="entry name" value="REC_HupR-like"/>
    <property type="match status" value="1"/>
</dbReference>
<dbReference type="EMBL" id="JBHTBR010000002">
    <property type="protein sequence ID" value="MFC7290711.1"/>
    <property type="molecule type" value="Genomic_DNA"/>
</dbReference>
<accession>A0ABW2IIG5</accession>
<organism evidence="4 5">
    <name type="scientific">Hirschia litorea</name>
    <dbReference type="NCBI Taxonomy" id="1199156"/>
    <lineage>
        <taxon>Bacteria</taxon>
        <taxon>Pseudomonadati</taxon>
        <taxon>Pseudomonadota</taxon>
        <taxon>Alphaproteobacteria</taxon>
        <taxon>Hyphomonadales</taxon>
        <taxon>Hyphomonadaceae</taxon>
        <taxon>Hirschia</taxon>
    </lineage>
</organism>
<proteinExistence type="predicted"/>
<gene>
    <name evidence="4" type="ORF">ACFQS8_03705</name>
</gene>
<evidence type="ECO:0000313" key="4">
    <source>
        <dbReference type="EMBL" id="MFC7290711.1"/>
    </source>
</evidence>
<evidence type="ECO:0000256" key="1">
    <source>
        <dbReference type="ARBA" id="ARBA00022553"/>
    </source>
</evidence>
<reference evidence="5" key="1">
    <citation type="journal article" date="2019" name="Int. J. Syst. Evol. Microbiol.">
        <title>The Global Catalogue of Microorganisms (GCM) 10K type strain sequencing project: providing services to taxonomists for standard genome sequencing and annotation.</title>
        <authorList>
            <consortium name="The Broad Institute Genomics Platform"/>
            <consortium name="The Broad Institute Genome Sequencing Center for Infectious Disease"/>
            <person name="Wu L."/>
            <person name="Ma J."/>
        </authorList>
    </citation>
    <scope>NUCLEOTIDE SEQUENCE [LARGE SCALE GENOMIC DNA]</scope>
    <source>
        <strain evidence="5">CCUG 51308</strain>
    </source>
</reference>
<dbReference type="Proteomes" id="UP001596492">
    <property type="component" value="Unassembled WGS sequence"/>
</dbReference>
<dbReference type="InterPro" id="IPR011006">
    <property type="entry name" value="CheY-like_superfamily"/>
</dbReference>
<keyword evidence="1 2" id="KW-0597">Phosphoprotein</keyword>
<dbReference type="PROSITE" id="PS50110">
    <property type="entry name" value="RESPONSE_REGULATORY"/>
    <property type="match status" value="1"/>
</dbReference>
<dbReference type="Pfam" id="PF13487">
    <property type="entry name" value="HD_5"/>
    <property type="match status" value="1"/>
</dbReference>
<dbReference type="SMART" id="SM00448">
    <property type="entry name" value="REC"/>
    <property type="match status" value="1"/>
</dbReference>
<protein>
    <submittedName>
        <fullName evidence="4">Response regulator</fullName>
    </submittedName>
</protein>
<dbReference type="PANTHER" id="PTHR44591">
    <property type="entry name" value="STRESS RESPONSE REGULATOR PROTEIN 1"/>
    <property type="match status" value="1"/>
</dbReference>
<name>A0ABW2IIG5_9PROT</name>
<feature type="modified residue" description="4-aspartylphosphate" evidence="2">
    <location>
        <position position="55"/>
    </location>
</feature>
<dbReference type="SUPFAM" id="SSF52172">
    <property type="entry name" value="CheY-like"/>
    <property type="match status" value="1"/>
</dbReference>
<dbReference type="Pfam" id="PF00072">
    <property type="entry name" value="Response_reg"/>
    <property type="match status" value="1"/>
</dbReference>
<feature type="domain" description="Response regulatory" evidence="3">
    <location>
        <begin position="6"/>
        <end position="121"/>
    </location>
</feature>
<comment type="caution">
    <text evidence="4">The sequence shown here is derived from an EMBL/GenBank/DDBJ whole genome shotgun (WGS) entry which is preliminary data.</text>
</comment>
<keyword evidence="5" id="KW-1185">Reference proteome</keyword>
<sequence>MSDLIRVLFVDDDENLLSAIKRNLRKDLDIVVATGAIEGLRKLDKSGPFSVIVSDQNMPKVDGATFLAKVKTHFPRVVRVMLTGNTDQQTAVSATNEAEVFRFVGKPCSTTHLLKVVREAHDHHLRMSTEAYVLEETVAGTIKIMTDMLAMAYPDRFKRTCMVTRWAEVACKTLNIPYTWELKTACALWPIGDTLLPAELAEKRNSEESLTSEERALVLTSCVSASEMIGNVPRLQGVAKLMLMSTPAGSKMAENVTLTPDARLLRILIDVARCMNPDEPNKVNAAFNHLVKNINSYDAGLFTALPPILANVQHGTSVKELKEITAGSLSKGDLLTTDLVDDTGKLILASGQIVSETTANAVSRLYAGGVISMRLKVMRSETQSAA</sequence>